<protein>
    <submittedName>
        <fullName evidence="1">Uncharacterized protein</fullName>
    </submittedName>
</protein>
<comment type="caution">
    <text evidence="1">The sequence shown here is derived from an EMBL/GenBank/DDBJ whole genome shotgun (WGS) entry which is preliminary data.</text>
</comment>
<name>A0ABS8D2U4_9NEIS</name>
<dbReference type="Proteomes" id="UP001165395">
    <property type="component" value="Unassembled WGS sequence"/>
</dbReference>
<evidence type="ECO:0000313" key="1">
    <source>
        <dbReference type="EMBL" id="MCB6182306.1"/>
    </source>
</evidence>
<reference evidence="1" key="1">
    <citation type="submission" date="2021-10" db="EMBL/GenBank/DDBJ databases">
        <title>The complete genome sequence of Leeia sp. TBRC 13508.</title>
        <authorList>
            <person name="Charoenyingcharoen P."/>
            <person name="Yukphan P."/>
        </authorList>
    </citation>
    <scope>NUCLEOTIDE SEQUENCE</scope>
    <source>
        <strain evidence="1">TBRC 13508</strain>
    </source>
</reference>
<gene>
    <name evidence="1" type="ORF">LIN78_01890</name>
</gene>
<proteinExistence type="predicted"/>
<accession>A0ABS8D2U4</accession>
<dbReference type="RefSeq" id="WP_227177909.1">
    <property type="nucleotide sequence ID" value="NZ_JAJBZT010000001.1"/>
</dbReference>
<evidence type="ECO:0000313" key="2">
    <source>
        <dbReference type="Proteomes" id="UP001165395"/>
    </source>
</evidence>
<sequence length="68" mass="6890">MINSPQVTITGHTQISNGLNVDAGTSSDCATFTGTIKTTVDVIADGKSLVHHVHGNVTTGASQTGQPV</sequence>
<keyword evidence="2" id="KW-1185">Reference proteome</keyword>
<dbReference type="EMBL" id="JAJBZT010000001">
    <property type="protein sequence ID" value="MCB6182306.1"/>
    <property type="molecule type" value="Genomic_DNA"/>
</dbReference>
<organism evidence="1 2">
    <name type="scientific">Leeia speluncae</name>
    <dbReference type="NCBI Taxonomy" id="2884804"/>
    <lineage>
        <taxon>Bacteria</taxon>
        <taxon>Pseudomonadati</taxon>
        <taxon>Pseudomonadota</taxon>
        <taxon>Betaproteobacteria</taxon>
        <taxon>Neisseriales</taxon>
        <taxon>Leeiaceae</taxon>
        <taxon>Leeia</taxon>
    </lineage>
</organism>